<dbReference type="InterPro" id="IPR011009">
    <property type="entry name" value="Kinase-like_dom_sf"/>
</dbReference>
<organism evidence="2">
    <name type="scientific">Actinomyces succiniciruminis</name>
    <dbReference type="NCBI Taxonomy" id="1522002"/>
    <lineage>
        <taxon>Bacteria</taxon>
        <taxon>Bacillati</taxon>
        <taxon>Actinomycetota</taxon>
        <taxon>Actinomycetes</taxon>
        <taxon>Actinomycetales</taxon>
        <taxon>Actinomycetaceae</taxon>
        <taxon>Actinomyces</taxon>
    </lineage>
</organism>
<evidence type="ECO:0000313" key="2">
    <source>
        <dbReference type="EMBL" id="CED91535.1"/>
    </source>
</evidence>
<proteinExistence type="predicted"/>
<dbReference type="Pfam" id="PF01636">
    <property type="entry name" value="APH"/>
    <property type="match status" value="1"/>
</dbReference>
<dbReference type="Gene3D" id="3.90.1200.10">
    <property type="match status" value="1"/>
</dbReference>
<accession>A0A1L7RC82</accession>
<reference evidence="2" key="1">
    <citation type="submission" date="2014-07" db="EMBL/GenBank/DDBJ databases">
        <authorList>
            <person name="Zhang J.E."/>
            <person name="Yang H."/>
            <person name="Guo J."/>
            <person name="Deng Z."/>
            <person name="Luo H."/>
            <person name="Luo M."/>
            <person name="Zhao B."/>
        </authorList>
    </citation>
    <scope>NUCLEOTIDE SEQUENCE</scope>
    <source>
        <strain evidence="2">AM4</strain>
    </source>
</reference>
<name>A0A1L7RC82_9ACTO</name>
<dbReference type="AlphaFoldDB" id="A0A1L7RC82"/>
<sequence length="403" mass="42612">MYVSSTRSAVDTLLDSDRLSELVGAPVRAARLRIKPGVSVTASLLQADTDTSAGWVRLLWPVSRVKATKAARRAERLGLRTSQRDTGDGLLAQFGEVATDPALVRHVAAARERGLLDGLEGNLLRYNPLRRLVVRTPAGVVRVTAGSQRHAAAVQAFAARYVPVPPARPVPPGTDAAHVSLQGFVGDGDLERWPEPAATARAGAALAALHARTADLPESLRADLDDAEPAAGEIAAVHTRTLTHLDPALAARVHRLGQALDAAIAAAPEPGPPVLVHGDASPDQVLLERTSGQIWLTDFDRARLAPAVVDLGSYLAVAPADAAPALLAGYAQAGGRVPAEEVLRCAVARARLERIQDPLRHGDPQWRRRLGAEADHIERLLAALAGPARRGGADVTEWMREAS</sequence>
<keyword evidence="2" id="KW-0808">Transferase</keyword>
<evidence type="ECO:0000259" key="1">
    <source>
        <dbReference type="Pfam" id="PF01636"/>
    </source>
</evidence>
<dbReference type="RefSeq" id="WP_210580411.1">
    <property type="nucleotide sequence ID" value="NZ_LK995511.1"/>
</dbReference>
<protein>
    <submittedName>
        <fullName evidence="2">Phosphotransferase enzyme family</fullName>
    </submittedName>
</protein>
<feature type="domain" description="Aminoglycoside phosphotransferase" evidence="1">
    <location>
        <begin position="126"/>
        <end position="340"/>
    </location>
</feature>
<dbReference type="InterPro" id="IPR002575">
    <property type="entry name" value="Aminoglycoside_PTrfase"/>
</dbReference>
<gene>
    <name evidence="2" type="ORF">AAM4_1703</name>
</gene>
<dbReference type="GO" id="GO:0016740">
    <property type="term" value="F:transferase activity"/>
    <property type="evidence" value="ECO:0007669"/>
    <property type="project" value="UniProtKB-KW"/>
</dbReference>
<dbReference type="EMBL" id="LK995511">
    <property type="protein sequence ID" value="CED91535.1"/>
    <property type="molecule type" value="Genomic_DNA"/>
</dbReference>
<dbReference type="SUPFAM" id="SSF56112">
    <property type="entry name" value="Protein kinase-like (PK-like)"/>
    <property type="match status" value="1"/>
</dbReference>